<organism evidence="1 2">
    <name type="scientific">Shewanella fodinae</name>
    <dbReference type="NCBI Taxonomy" id="552357"/>
    <lineage>
        <taxon>Bacteria</taxon>
        <taxon>Pseudomonadati</taxon>
        <taxon>Pseudomonadota</taxon>
        <taxon>Gammaproteobacteria</taxon>
        <taxon>Alteromonadales</taxon>
        <taxon>Shewanellaceae</taxon>
        <taxon>Shewanella</taxon>
    </lineage>
</organism>
<accession>A0A4V2RSV8</accession>
<dbReference type="AlphaFoldDB" id="A0A4V2RSV8"/>
<dbReference type="Proteomes" id="UP000294832">
    <property type="component" value="Unassembled WGS sequence"/>
</dbReference>
<dbReference type="EMBL" id="SLWF01000004">
    <property type="protein sequence ID" value="TCN88036.1"/>
    <property type="molecule type" value="Genomic_DNA"/>
</dbReference>
<name>A0A4V2RSV8_9GAMM</name>
<reference evidence="1 2" key="1">
    <citation type="submission" date="2019-03" db="EMBL/GenBank/DDBJ databases">
        <title>Freshwater and sediment microbial communities from various areas in North America, analyzing microbe dynamics in response to fracking.</title>
        <authorList>
            <person name="Lamendella R."/>
        </authorList>
    </citation>
    <scope>NUCLEOTIDE SEQUENCE [LARGE SCALE GENOMIC DNA]</scope>
    <source>
        <strain evidence="1 2">74A</strain>
    </source>
</reference>
<gene>
    <name evidence="1" type="ORF">EDC91_104171</name>
</gene>
<comment type="caution">
    <text evidence="1">The sequence shown here is derived from an EMBL/GenBank/DDBJ whole genome shotgun (WGS) entry which is preliminary data.</text>
</comment>
<protein>
    <submittedName>
        <fullName evidence="1">Uncharacterized protein</fullName>
    </submittedName>
</protein>
<proteinExistence type="predicted"/>
<sequence>MLFDQPVKTKAVGILDHLQTQWFAITLPQSKALYHSASSTSGISNA</sequence>
<evidence type="ECO:0000313" key="1">
    <source>
        <dbReference type="EMBL" id="TCN88036.1"/>
    </source>
</evidence>
<evidence type="ECO:0000313" key="2">
    <source>
        <dbReference type="Proteomes" id="UP000294832"/>
    </source>
</evidence>
<keyword evidence="2" id="KW-1185">Reference proteome</keyword>